<name>A0A218KC15_9CAUD</name>
<gene>
    <name evidence="1" type="ORF">PBC2_111</name>
</gene>
<proteinExistence type="predicted"/>
<dbReference type="Proteomes" id="UP000223102">
    <property type="component" value="Segment"/>
</dbReference>
<evidence type="ECO:0000313" key="2">
    <source>
        <dbReference type="Proteomes" id="UP000223102"/>
    </source>
</evidence>
<keyword evidence="2" id="KW-1185">Reference proteome</keyword>
<evidence type="ECO:0000313" key="1">
    <source>
        <dbReference type="EMBL" id="AKQ08426.1"/>
    </source>
</evidence>
<reference evidence="1 2" key="1">
    <citation type="submission" date="2015-06" db="EMBL/GenBank/DDBJ databases">
        <title>Complete genome sequence of Bacillus cereus phage PBC2.</title>
        <authorList>
            <person name="Kong M."/>
            <person name="Ryu S."/>
        </authorList>
    </citation>
    <scope>NUCLEOTIDE SEQUENCE [LARGE SCALE GENOMIC DNA]</scope>
</reference>
<organism evidence="1 2">
    <name type="scientific">Bacillus phage PBC2</name>
    <dbReference type="NCBI Taxonomy" id="1675029"/>
    <lineage>
        <taxon>Viruses</taxon>
        <taxon>Duplodnaviria</taxon>
        <taxon>Heunggongvirae</taxon>
        <taxon>Uroviricota</taxon>
        <taxon>Caudoviricetes</taxon>
        <taxon>Andregratiavirinae</taxon>
        <taxon>Haetaevirus</taxon>
        <taxon>Haetaevirus PBC2</taxon>
    </lineage>
</organism>
<accession>A0A218KC15</accession>
<protein>
    <submittedName>
        <fullName evidence="1">Uncharacterized protein</fullName>
    </submittedName>
</protein>
<dbReference type="EMBL" id="KT070867">
    <property type="protein sequence ID" value="AKQ08426.1"/>
    <property type="molecule type" value="Genomic_DNA"/>
</dbReference>
<sequence length="59" mass="6984">MYSEEFKQYLEVLLENKKVIIPEKDNHLLNTMDAHLEDEGYIFSWSQNVAGDVLFIIHD</sequence>